<dbReference type="AlphaFoldDB" id="A0A9R0U0F1"/>
<reference evidence="2 3" key="1">
    <citation type="submission" date="2017-09" db="EMBL/GenBank/DDBJ databases">
        <authorList>
            <consortium name="International Durum Wheat Genome Sequencing Consortium (IDWGSC)"/>
            <person name="Milanesi L."/>
        </authorList>
    </citation>
    <scope>NUCLEOTIDE SEQUENCE [LARGE SCALE GENOMIC DNA]</scope>
    <source>
        <strain evidence="3">cv. Svevo</strain>
    </source>
</reference>
<dbReference type="PANTHER" id="PTHR37197">
    <property type="entry name" value="F19K23.17 PROTEIN"/>
    <property type="match status" value="1"/>
</dbReference>
<organism evidence="2 3">
    <name type="scientific">Triticum turgidum subsp. durum</name>
    <name type="common">Durum wheat</name>
    <name type="synonym">Triticum durum</name>
    <dbReference type="NCBI Taxonomy" id="4567"/>
    <lineage>
        <taxon>Eukaryota</taxon>
        <taxon>Viridiplantae</taxon>
        <taxon>Streptophyta</taxon>
        <taxon>Embryophyta</taxon>
        <taxon>Tracheophyta</taxon>
        <taxon>Spermatophyta</taxon>
        <taxon>Magnoliopsida</taxon>
        <taxon>Liliopsida</taxon>
        <taxon>Poales</taxon>
        <taxon>Poaceae</taxon>
        <taxon>BOP clade</taxon>
        <taxon>Pooideae</taxon>
        <taxon>Triticodae</taxon>
        <taxon>Triticeae</taxon>
        <taxon>Triticinae</taxon>
        <taxon>Triticum</taxon>
    </lineage>
</organism>
<protein>
    <recommendedName>
        <fullName evidence="1">DUF7876 domain-containing protein</fullName>
    </recommendedName>
</protein>
<dbReference type="PANTHER" id="PTHR37197:SF2">
    <property type="entry name" value="F19K23.17 PROTEIN"/>
    <property type="match status" value="1"/>
</dbReference>
<evidence type="ECO:0000313" key="2">
    <source>
        <dbReference type="EMBL" id="VAI21792.1"/>
    </source>
</evidence>
<gene>
    <name evidence="2" type="ORF">TRITD_5Av1G202350</name>
</gene>
<accession>A0A9R0U0F1</accession>
<dbReference type="Gramene" id="TRITD5Av1G202350.4">
    <property type="protein sequence ID" value="TRITD5Av1G202350.4"/>
    <property type="gene ID" value="TRITD5Av1G202350"/>
</dbReference>
<sequence>MPTLHGPVLFVRPGAYQELKPFPKNAAGSCSNLLGCNTICSSVEDHHVQKPHIVSSFRVNFTRVSHYLQRSLNERTTRHWLHRFHVNASSDEDFRSSRNIATSLFKQYKNVIDRGGGDNIKGFVSAGVQAYALGCTEEGLRKELMDIKNSGVKIEGLQSYGGTSLSFKVRSFEYSVHYNLVHATADGHQVVYHPTGVGGCLASVERILCPDSKRLLHQGHGMATSENIAAGTDGCDRQFGGAIASSKSDAVSFQYIRGSQPPMAKSVMEGRASNMIIQRPASLQNPCHIQSQGRFFFL</sequence>
<dbReference type="Proteomes" id="UP000324705">
    <property type="component" value="Chromosome 5A"/>
</dbReference>
<dbReference type="InterPro" id="IPR057198">
    <property type="entry name" value="DUF7876"/>
</dbReference>
<proteinExistence type="predicted"/>
<name>A0A9R0U0F1_TRITD</name>
<evidence type="ECO:0000313" key="3">
    <source>
        <dbReference type="Proteomes" id="UP000324705"/>
    </source>
</evidence>
<keyword evidence="3" id="KW-1185">Reference proteome</keyword>
<dbReference type="EMBL" id="LT934119">
    <property type="protein sequence ID" value="VAI21792.1"/>
    <property type="molecule type" value="Genomic_DNA"/>
</dbReference>
<dbReference type="Pfam" id="PF25286">
    <property type="entry name" value="DUF7876"/>
    <property type="match status" value="1"/>
</dbReference>
<evidence type="ECO:0000259" key="1">
    <source>
        <dbReference type="Pfam" id="PF25286"/>
    </source>
</evidence>
<dbReference type="OMA" id="CNTHRFH"/>
<feature type="domain" description="DUF7876" evidence="1">
    <location>
        <begin position="87"/>
        <end position="175"/>
    </location>
</feature>